<gene>
    <name evidence="2" type="ORF">TVAG_149800</name>
</gene>
<dbReference type="GO" id="GO:0006974">
    <property type="term" value="P:DNA damage response"/>
    <property type="evidence" value="ECO:0000318"/>
    <property type="project" value="GO_Central"/>
</dbReference>
<reference evidence="2" key="1">
    <citation type="submission" date="2006-10" db="EMBL/GenBank/DDBJ databases">
        <authorList>
            <person name="Amadeo P."/>
            <person name="Zhao Q."/>
            <person name="Wortman J."/>
            <person name="Fraser-Liggett C."/>
            <person name="Carlton J."/>
        </authorList>
    </citation>
    <scope>NUCLEOTIDE SEQUENCE</scope>
    <source>
        <strain evidence="2">G3</strain>
    </source>
</reference>
<dbReference type="Proteomes" id="UP000001542">
    <property type="component" value="Unassembled WGS sequence"/>
</dbReference>
<proteinExistence type="predicted"/>
<dbReference type="GO" id="GO:0005654">
    <property type="term" value="C:nucleoplasm"/>
    <property type="evidence" value="ECO:0000318"/>
    <property type="project" value="GO_Central"/>
</dbReference>
<name>A2FIL1_TRIV3</name>
<dbReference type="Pfam" id="PF01661">
    <property type="entry name" value="Macro"/>
    <property type="match status" value="1"/>
</dbReference>
<accession>A2FIL1</accession>
<dbReference type="eggNOG" id="ENOG502S9EU">
    <property type="taxonomic scope" value="Eukaryota"/>
</dbReference>
<evidence type="ECO:0000313" key="3">
    <source>
        <dbReference type="Proteomes" id="UP000001542"/>
    </source>
</evidence>
<organism evidence="2 3">
    <name type="scientific">Trichomonas vaginalis (strain ATCC PRA-98 / G3)</name>
    <dbReference type="NCBI Taxonomy" id="412133"/>
    <lineage>
        <taxon>Eukaryota</taxon>
        <taxon>Metamonada</taxon>
        <taxon>Parabasalia</taxon>
        <taxon>Trichomonadida</taxon>
        <taxon>Trichomonadidae</taxon>
        <taxon>Trichomonas</taxon>
    </lineage>
</organism>
<dbReference type="InParanoid" id="A2FIL1"/>
<dbReference type="AlphaFoldDB" id="A2FIL1"/>
<dbReference type="VEuPathDB" id="TrichDB:TVAG_149800"/>
<dbReference type="PANTHER" id="PTHR12521:SF0">
    <property type="entry name" value="ADP-RIBOSE GLYCOHYDROLASE OARD1"/>
    <property type="match status" value="1"/>
</dbReference>
<evidence type="ECO:0000313" key="2">
    <source>
        <dbReference type="EMBL" id="EAX95260.1"/>
    </source>
</evidence>
<dbReference type="SMART" id="SM00506">
    <property type="entry name" value="A1pp"/>
    <property type="match status" value="1"/>
</dbReference>
<dbReference type="OrthoDB" id="10266717at2759"/>
<dbReference type="SUPFAM" id="SSF52949">
    <property type="entry name" value="Macro domain-like"/>
    <property type="match status" value="1"/>
</dbReference>
<dbReference type="SMR" id="A2FIL1"/>
<keyword evidence="3" id="KW-1185">Reference proteome</keyword>
<sequence length="154" mass="17543">MLSIVEEDITEAKEKYIVHQCNCITKYAKGLAKQIFDKFPYSNVYKNRERYSANIPGAIIVCGNGTDQRYVINLIGQFSAGKPTKSDTIENREGYFQSCLSEIAKIDNLESIAFPYRIGCGLAGGNWESYEKMLRNFAEEVKVPVVLYKFEEKK</sequence>
<dbReference type="KEGG" id="tva:4753015"/>
<reference evidence="2" key="2">
    <citation type="journal article" date="2007" name="Science">
        <title>Draft genome sequence of the sexually transmitted pathogen Trichomonas vaginalis.</title>
        <authorList>
            <person name="Carlton J.M."/>
            <person name="Hirt R.P."/>
            <person name="Silva J.C."/>
            <person name="Delcher A.L."/>
            <person name="Schatz M."/>
            <person name="Zhao Q."/>
            <person name="Wortman J.R."/>
            <person name="Bidwell S.L."/>
            <person name="Alsmark U.C.M."/>
            <person name="Besteiro S."/>
            <person name="Sicheritz-Ponten T."/>
            <person name="Noel C.J."/>
            <person name="Dacks J.B."/>
            <person name="Foster P.G."/>
            <person name="Simillion C."/>
            <person name="Van de Peer Y."/>
            <person name="Miranda-Saavedra D."/>
            <person name="Barton G.J."/>
            <person name="Westrop G.D."/>
            <person name="Mueller S."/>
            <person name="Dessi D."/>
            <person name="Fiori P.L."/>
            <person name="Ren Q."/>
            <person name="Paulsen I."/>
            <person name="Zhang H."/>
            <person name="Bastida-Corcuera F.D."/>
            <person name="Simoes-Barbosa A."/>
            <person name="Brown M.T."/>
            <person name="Hayes R.D."/>
            <person name="Mukherjee M."/>
            <person name="Okumura C.Y."/>
            <person name="Schneider R."/>
            <person name="Smith A.J."/>
            <person name="Vanacova S."/>
            <person name="Villalvazo M."/>
            <person name="Haas B.J."/>
            <person name="Pertea M."/>
            <person name="Feldblyum T.V."/>
            <person name="Utterback T.R."/>
            <person name="Shu C.L."/>
            <person name="Osoegawa K."/>
            <person name="de Jong P.J."/>
            <person name="Hrdy I."/>
            <person name="Horvathova L."/>
            <person name="Zubacova Z."/>
            <person name="Dolezal P."/>
            <person name="Malik S.B."/>
            <person name="Logsdon J.M. Jr."/>
            <person name="Henze K."/>
            <person name="Gupta A."/>
            <person name="Wang C.C."/>
            <person name="Dunne R.L."/>
            <person name="Upcroft J.A."/>
            <person name="Upcroft P."/>
            <person name="White O."/>
            <person name="Salzberg S.L."/>
            <person name="Tang P."/>
            <person name="Chiu C.-H."/>
            <person name="Lee Y.-S."/>
            <person name="Embley T.M."/>
            <person name="Coombs G.H."/>
            <person name="Mottram J.C."/>
            <person name="Tachezy J."/>
            <person name="Fraser-Liggett C.M."/>
            <person name="Johnson P.J."/>
        </authorList>
    </citation>
    <scope>NUCLEOTIDE SEQUENCE [LARGE SCALE GENOMIC DNA]</scope>
    <source>
        <strain evidence="2">G3</strain>
    </source>
</reference>
<evidence type="ECO:0000259" key="1">
    <source>
        <dbReference type="PROSITE" id="PS51154"/>
    </source>
</evidence>
<dbReference type="RefSeq" id="XP_001308190.1">
    <property type="nucleotide sequence ID" value="XM_001308189.1"/>
</dbReference>
<dbReference type="InterPro" id="IPR002589">
    <property type="entry name" value="Macro_dom"/>
</dbReference>
<dbReference type="EMBL" id="DS113815">
    <property type="protein sequence ID" value="EAX95260.1"/>
    <property type="molecule type" value="Genomic_DNA"/>
</dbReference>
<dbReference type="GO" id="GO:0047407">
    <property type="term" value="F:ADP-ribosyl-[dinitrogen reductase] hydrolase activity"/>
    <property type="evidence" value="ECO:0000318"/>
    <property type="project" value="GO_Central"/>
</dbReference>
<dbReference type="InterPro" id="IPR050892">
    <property type="entry name" value="ADP-ribose_metab_enzymes"/>
</dbReference>
<dbReference type="OMA" id="WADYSKA"/>
<dbReference type="VEuPathDB" id="TrichDB:TVAGG3_0360520"/>
<dbReference type="GO" id="GO:0042278">
    <property type="term" value="P:purine nucleoside metabolic process"/>
    <property type="evidence" value="ECO:0000318"/>
    <property type="project" value="GO_Central"/>
</dbReference>
<feature type="domain" description="Macro" evidence="1">
    <location>
        <begin position="1"/>
        <end position="154"/>
    </location>
</feature>
<dbReference type="Gene3D" id="3.40.220.10">
    <property type="entry name" value="Leucine Aminopeptidase, subunit E, domain 1"/>
    <property type="match status" value="1"/>
</dbReference>
<protein>
    <recommendedName>
        <fullName evidence="1">Macro domain-containing protein</fullName>
    </recommendedName>
</protein>
<dbReference type="PROSITE" id="PS51154">
    <property type="entry name" value="MACRO"/>
    <property type="match status" value="1"/>
</dbReference>
<dbReference type="PANTHER" id="PTHR12521">
    <property type="entry name" value="PROTEIN C6ORF130"/>
    <property type="match status" value="1"/>
</dbReference>
<dbReference type="CDD" id="cd02901">
    <property type="entry name" value="Macro_Poa1p-like"/>
    <property type="match status" value="1"/>
</dbReference>
<dbReference type="InterPro" id="IPR043472">
    <property type="entry name" value="Macro_dom-like"/>
</dbReference>